<evidence type="ECO:0000313" key="4">
    <source>
        <dbReference type="Proteomes" id="UP000523000"/>
    </source>
</evidence>
<dbReference type="PANTHER" id="PTHR43685:SF2">
    <property type="entry name" value="GLYCOSYLTRANSFERASE 2-LIKE DOMAIN-CONTAINING PROTEIN"/>
    <property type="match status" value="1"/>
</dbReference>
<keyword evidence="1" id="KW-1133">Transmembrane helix</keyword>
<organism evidence="3 4">
    <name type="scientific">Paeniglutamicibacter cryotolerans</name>
    <dbReference type="NCBI Taxonomy" id="670079"/>
    <lineage>
        <taxon>Bacteria</taxon>
        <taxon>Bacillati</taxon>
        <taxon>Actinomycetota</taxon>
        <taxon>Actinomycetes</taxon>
        <taxon>Micrococcales</taxon>
        <taxon>Micrococcaceae</taxon>
        <taxon>Paeniglutamicibacter</taxon>
    </lineage>
</organism>
<reference evidence="3 4" key="1">
    <citation type="submission" date="2020-08" db="EMBL/GenBank/DDBJ databases">
        <title>Sequencing the genomes of 1000 actinobacteria strains.</title>
        <authorList>
            <person name="Klenk H.-P."/>
        </authorList>
    </citation>
    <scope>NUCLEOTIDE SEQUENCE [LARGE SCALE GENOMIC DNA]</scope>
    <source>
        <strain evidence="3 4">DSM 22826</strain>
    </source>
</reference>
<dbReference type="SUPFAM" id="SSF53448">
    <property type="entry name" value="Nucleotide-diphospho-sugar transferases"/>
    <property type="match status" value="1"/>
</dbReference>
<keyword evidence="1" id="KW-0472">Membrane</keyword>
<protein>
    <recommendedName>
        <fullName evidence="2">Glycosyltransferase 2-like domain-containing protein</fullName>
    </recommendedName>
</protein>
<evidence type="ECO:0000256" key="1">
    <source>
        <dbReference type="SAM" id="Phobius"/>
    </source>
</evidence>
<dbReference type="Pfam" id="PF00535">
    <property type="entry name" value="Glycos_transf_2"/>
    <property type="match status" value="1"/>
</dbReference>
<gene>
    <name evidence="3" type="ORF">E9229_003670</name>
</gene>
<keyword evidence="1" id="KW-0812">Transmembrane</keyword>
<dbReference type="InterPro" id="IPR001173">
    <property type="entry name" value="Glyco_trans_2-like"/>
</dbReference>
<accession>A0A839QP92</accession>
<dbReference type="Gene3D" id="3.90.550.10">
    <property type="entry name" value="Spore Coat Polysaccharide Biosynthesis Protein SpsA, Chain A"/>
    <property type="match status" value="1"/>
</dbReference>
<evidence type="ECO:0000313" key="3">
    <source>
        <dbReference type="EMBL" id="MBB2997423.1"/>
    </source>
</evidence>
<keyword evidence="4" id="KW-1185">Reference proteome</keyword>
<dbReference type="Proteomes" id="UP000523000">
    <property type="component" value="Unassembled WGS sequence"/>
</dbReference>
<feature type="transmembrane region" description="Helical" evidence="1">
    <location>
        <begin position="269"/>
        <end position="287"/>
    </location>
</feature>
<dbReference type="AlphaFoldDB" id="A0A839QP92"/>
<dbReference type="CDD" id="cd02525">
    <property type="entry name" value="Succinoglycan_BP_ExoA"/>
    <property type="match status" value="1"/>
</dbReference>
<feature type="domain" description="Glycosyltransferase 2-like" evidence="2">
    <location>
        <begin position="4"/>
        <end position="133"/>
    </location>
</feature>
<proteinExistence type="predicted"/>
<feature type="transmembrane region" description="Helical" evidence="1">
    <location>
        <begin position="238"/>
        <end position="257"/>
    </location>
</feature>
<comment type="caution">
    <text evidence="3">The sequence shown here is derived from an EMBL/GenBank/DDBJ whole genome shotgun (WGS) entry which is preliminary data.</text>
</comment>
<sequence>MGPSTDGTEELVAQLCAEDSRIKAVPNPQGRTPIGLNLAIRASSHEVVIRVDAHSELEPDYTSRGVQTLLRTGAHDVGGLMDARGRSPFQRAVAAAYHSPLGLGGAAYHSSAPEGPAESAYLGIFQRSVFDEVGYFDETLWRGQDWEMCLRIRQAGLTVWFDPELRTGYFPRESFRKLSAQSYASGVWRGELAKRYSEGKSMRHQLPPLMVAGTTLGLAALLIDALLGKSIPTVPRRLMKLAKLAPVAYVGLLAVAIAKTNEGPARERLLLLGVLPSIHFPWAFGFVKGRVRGANGTLDKGRVR</sequence>
<dbReference type="PANTHER" id="PTHR43685">
    <property type="entry name" value="GLYCOSYLTRANSFERASE"/>
    <property type="match status" value="1"/>
</dbReference>
<dbReference type="EMBL" id="JACHVS010000002">
    <property type="protein sequence ID" value="MBB2997423.1"/>
    <property type="molecule type" value="Genomic_DNA"/>
</dbReference>
<dbReference type="InterPro" id="IPR029044">
    <property type="entry name" value="Nucleotide-diphossugar_trans"/>
</dbReference>
<name>A0A839QP92_9MICC</name>
<evidence type="ECO:0000259" key="2">
    <source>
        <dbReference type="Pfam" id="PF00535"/>
    </source>
</evidence>
<dbReference type="InterPro" id="IPR050834">
    <property type="entry name" value="Glycosyltransf_2"/>
</dbReference>
<feature type="transmembrane region" description="Helical" evidence="1">
    <location>
        <begin position="206"/>
        <end position="226"/>
    </location>
</feature>